<dbReference type="InterPro" id="IPR001737">
    <property type="entry name" value="KsgA/Erm"/>
</dbReference>
<dbReference type="SMART" id="SM00650">
    <property type="entry name" value="rADc"/>
    <property type="match status" value="1"/>
</dbReference>
<dbReference type="InterPro" id="IPR020596">
    <property type="entry name" value="rRNA_Ade_Mease_Trfase_CS"/>
</dbReference>
<dbReference type="AlphaFoldDB" id="B3T1I1"/>
<dbReference type="HAMAP" id="MF_00607">
    <property type="entry name" value="16SrRNA_methyltr_A"/>
    <property type="match status" value="1"/>
</dbReference>
<gene>
    <name evidence="8" type="ORF">ALOHA_HF4000010I05ctg1g3</name>
</gene>
<dbReference type="GO" id="GO:0003723">
    <property type="term" value="F:RNA binding"/>
    <property type="evidence" value="ECO:0007669"/>
    <property type="project" value="UniProtKB-KW"/>
</dbReference>
<dbReference type="CDD" id="cd02440">
    <property type="entry name" value="AdoMet_MTases"/>
    <property type="match status" value="1"/>
</dbReference>
<dbReference type="InterPro" id="IPR029063">
    <property type="entry name" value="SAM-dependent_MTases_sf"/>
</dbReference>
<proteinExistence type="inferred from homology"/>
<dbReference type="InterPro" id="IPR023165">
    <property type="entry name" value="rRNA_Ade_diMease-like_C"/>
</dbReference>
<evidence type="ECO:0000256" key="6">
    <source>
        <dbReference type="ARBA" id="ARBA00022884"/>
    </source>
</evidence>
<dbReference type="GO" id="GO:0000179">
    <property type="term" value="F:rRNA (adenine-N6,N6-)-dimethyltransferase activity"/>
    <property type="evidence" value="ECO:0007669"/>
    <property type="project" value="InterPro"/>
</dbReference>
<evidence type="ECO:0000313" key="8">
    <source>
        <dbReference type="EMBL" id="ABZ06440.1"/>
    </source>
</evidence>
<dbReference type="SUPFAM" id="SSF53335">
    <property type="entry name" value="S-adenosyl-L-methionine-dependent methyltransferases"/>
    <property type="match status" value="1"/>
</dbReference>
<evidence type="ECO:0000259" key="7">
    <source>
        <dbReference type="SMART" id="SM00650"/>
    </source>
</evidence>
<dbReference type="PROSITE" id="PS51689">
    <property type="entry name" value="SAM_RNA_A_N6_MT"/>
    <property type="match status" value="1"/>
</dbReference>
<dbReference type="PROSITE" id="PS01131">
    <property type="entry name" value="RRNA_A_DIMETH"/>
    <property type="match status" value="1"/>
</dbReference>
<dbReference type="NCBIfam" id="TIGR00755">
    <property type="entry name" value="ksgA"/>
    <property type="match status" value="1"/>
</dbReference>
<reference evidence="8" key="1">
    <citation type="journal article" date="2008" name="ISME J.">
        <title>Genomic patterns of recombination, clonal divergence and environment in marine microbial populations.</title>
        <authorList>
            <person name="Konstantinidis K.T."/>
            <person name="Delong E.F."/>
        </authorList>
    </citation>
    <scope>NUCLEOTIDE SEQUENCE</scope>
</reference>
<keyword evidence="2" id="KW-0698">rRNA processing</keyword>
<name>B3T1I1_9ZZZZ</name>
<keyword evidence="6" id="KW-0694">RNA-binding</keyword>
<dbReference type="EMBL" id="EU016576">
    <property type="protein sequence ID" value="ABZ06440.1"/>
    <property type="molecule type" value="Genomic_DNA"/>
</dbReference>
<dbReference type="Gene3D" id="3.40.50.150">
    <property type="entry name" value="Vaccinia Virus protein VP39"/>
    <property type="match status" value="1"/>
</dbReference>
<dbReference type="InterPro" id="IPR020598">
    <property type="entry name" value="rRNA_Ade_methylase_Trfase_N"/>
</dbReference>
<evidence type="ECO:0000256" key="2">
    <source>
        <dbReference type="ARBA" id="ARBA00022552"/>
    </source>
</evidence>
<keyword evidence="4" id="KW-0808">Transferase</keyword>
<keyword evidence="1" id="KW-0963">Cytoplasm</keyword>
<evidence type="ECO:0000256" key="5">
    <source>
        <dbReference type="ARBA" id="ARBA00022691"/>
    </source>
</evidence>
<keyword evidence="5" id="KW-0949">S-adenosyl-L-methionine</keyword>
<dbReference type="PANTHER" id="PTHR11727">
    <property type="entry name" value="DIMETHYLADENOSINE TRANSFERASE"/>
    <property type="match status" value="1"/>
</dbReference>
<evidence type="ECO:0000256" key="4">
    <source>
        <dbReference type="ARBA" id="ARBA00022679"/>
    </source>
</evidence>
<evidence type="ECO:0000256" key="3">
    <source>
        <dbReference type="ARBA" id="ARBA00022603"/>
    </source>
</evidence>
<protein>
    <submittedName>
        <fullName evidence="8">Putative ribosomal RNA adenine dimethylase</fullName>
    </submittedName>
</protein>
<keyword evidence="3 8" id="KW-0489">Methyltransferase</keyword>
<organism evidence="8">
    <name type="scientific">uncultured marine microorganism HF4000_010I05</name>
    <dbReference type="NCBI Taxonomy" id="455517"/>
    <lineage>
        <taxon>unclassified sequences</taxon>
        <taxon>environmental samples</taxon>
    </lineage>
</organism>
<dbReference type="InterPro" id="IPR011530">
    <property type="entry name" value="rRNA_adenine_dimethylase"/>
</dbReference>
<feature type="domain" description="Ribosomal RNA adenine methylase transferase N-terminal" evidence="7">
    <location>
        <begin position="52"/>
        <end position="222"/>
    </location>
</feature>
<sequence>MLNGLRRRVVRGLVTNHFPANTIDRDPVITSAAPRIRPRKSLGQHFLADGRVLTRIVNAAEIASQELVLEIGPGQGALTRRLVDRGAQVVAIELDHHLASTLPDRLGNPPNLTVVEADARKVDLKSLLGSGAVYKVLGNLPYYAANPIIRRFLEAPNQPQLMVVTLQQEVARSMAAAPGKMGFLSVAVQYYAETKVVCTVPPRAFRPPPKVTSAVVRLDIRPVPPVDVAEVEAFFALVRAGFASPRKQLRNSLAHGLGVSTVAIAHLLDSLNLDGSRRPATLSMVEWAVIHSAWERREKVGNPGLCQTESHP</sequence>
<dbReference type="Gene3D" id="1.10.8.100">
    <property type="entry name" value="Ribosomal RNA adenine dimethylase-like, domain 2"/>
    <property type="match status" value="1"/>
</dbReference>
<accession>B3T1I1</accession>
<dbReference type="Pfam" id="PF00398">
    <property type="entry name" value="RrnaAD"/>
    <property type="match status" value="1"/>
</dbReference>
<evidence type="ECO:0000256" key="1">
    <source>
        <dbReference type="ARBA" id="ARBA00022490"/>
    </source>
</evidence>
<dbReference type="PANTHER" id="PTHR11727:SF7">
    <property type="entry name" value="DIMETHYLADENOSINE TRANSFERASE-RELATED"/>
    <property type="match status" value="1"/>
</dbReference>